<dbReference type="EMBL" id="VCIW01000002">
    <property type="protein sequence ID" value="TLS53569.1"/>
    <property type="molecule type" value="Genomic_DNA"/>
</dbReference>
<keyword evidence="3" id="KW-0540">Nuclease</keyword>
<evidence type="ECO:0000259" key="8">
    <source>
        <dbReference type="Pfam" id="PF02272"/>
    </source>
</evidence>
<dbReference type="SUPFAM" id="SSF64182">
    <property type="entry name" value="DHH phosphoesterases"/>
    <property type="match status" value="1"/>
</dbReference>
<evidence type="ECO:0000313" key="11">
    <source>
        <dbReference type="EMBL" id="TLS53569.1"/>
    </source>
</evidence>
<evidence type="ECO:0000259" key="7">
    <source>
        <dbReference type="Pfam" id="PF01368"/>
    </source>
</evidence>
<evidence type="ECO:0000256" key="2">
    <source>
        <dbReference type="ARBA" id="ARBA00019841"/>
    </source>
</evidence>
<dbReference type="InterPro" id="IPR041122">
    <property type="entry name" value="RecJ_OB"/>
</dbReference>
<protein>
    <recommendedName>
        <fullName evidence="2">Single-stranded-DNA-specific exonuclease RecJ</fullName>
    </recommendedName>
</protein>
<dbReference type="Gene3D" id="3.90.1640.30">
    <property type="match status" value="1"/>
</dbReference>
<dbReference type="PANTHER" id="PTHR30255:SF2">
    <property type="entry name" value="SINGLE-STRANDED-DNA-SPECIFIC EXONUCLEASE RECJ"/>
    <property type="match status" value="1"/>
</dbReference>
<evidence type="ECO:0000313" key="12">
    <source>
        <dbReference type="Proteomes" id="UP000309676"/>
    </source>
</evidence>
<feature type="domain" description="DHHA1" evidence="8">
    <location>
        <begin position="344"/>
        <end position="435"/>
    </location>
</feature>
<dbReference type="GO" id="GO:0006281">
    <property type="term" value="P:DNA repair"/>
    <property type="evidence" value="ECO:0007669"/>
    <property type="project" value="InterPro"/>
</dbReference>
<evidence type="ECO:0000256" key="3">
    <source>
        <dbReference type="ARBA" id="ARBA00022722"/>
    </source>
</evidence>
<keyword evidence="4" id="KW-0378">Hydrolase</keyword>
<dbReference type="Pfam" id="PF17768">
    <property type="entry name" value="RecJ_OB"/>
    <property type="match status" value="1"/>
</dbReference>
<sequence>MLSPKTRWSVGSPDPAYVRELSERFGIRPLLAALLAARGHTAEEAAFFLSDEYTFHDPSLLAGMSDAAARIRRAIQEREKILIYGDYDADGVSSTSLLVRLFRMLGAEFDYRVPHRVRDGYGLHTHYLEEASRSGVSLVVTVDTGITAVEQAAAARRLGLDLIVTDHHEPPETLPDALAVVNPKRDDCAYPFKGLAGVGVAFKLAHALLGRVPEELAAWAALGTIADVMPLVGENRSIVKLGLRQLRNEPPVGFAALFRVAGVERQEVSSNTIGFGLAPRINAAGRLDDADEAVKLLIADDPVEADAIARRMDALNRERQRMVEEAAAEAIELVERAGGPGDGIVVASDRWNPGIIGIVASRLVETYYRPTVVIAMDAESSVGKGSARAIPGFHLYDALKTCESMFLHFGGHASAAGLSIHSDNLAAFVEAFRSEASSRLTEELKTPMTQVDAELDLSEITIEAIQELEKLAPYGMGHPAPKFSISQAIVGEATVIGKDKRHAKFRLEGSGHKIEAVGFGIGETVRRVALGSRLSLVGELSVNEWNGRKTPQIIVKDVAVPHIQLFDWRSATTASAFRERWEAARTDDWRPAFLLGPYDEPPVALAAWWKTVPVYRLTTEGDRVVVPVNVNAFDAPFERATDVWFVNCPFPFERFHLILKQNVSLSRTYALALDGAPVIDRETMKRAYVCMRELGESPAEEWIGAVAKRVGLGLEAARLAVRVFRELGFVEEGGASGTVRIANAPAKRDLSESASFAMALHAETARQEWKRMTTEALQERLLAQASFRREDIELRKTEAVG</sequence>
<keyword evidence="6" id="KW-0175">Coiled coil</keyword>
<dbReference type="AlphaFoldDB" id="A0A5R9GEK6"/>
<gene>
    <name evidence="11" type="primary">recJ</name>
    <name evidence="11" type="ORF">FE782_04675</name>
</gene>
<dbReference type="PANTHER" id="PTHR30255">
    <property type="entry name" value="SINGLE-STRANDED-DNA-SPECIFIC EXONUCLEASE RECJ"/>
    <property type="match status" value="1"/>
</dbReference>
<name>A0A5R9GEK6_9BACL</name>
<feature type="domain" description="Single-stranded-DNA-specific exonuclease RecJ C-terminal" evidence="9">
    <location>
        <begin position="641"/>
        <end position="768"/>
    </location>
</feature>
<keyword evidence="5 11" id="KW-0269">Exonuclease</keyword>
<evidence type="ECO:0000259" key="10">
    <source>
        <dbReference type="Pfam" id="PF17768"/>
    </source>
</evidence>
<dbReference type="GO" id="GO:0003676">
    <property type="term" value="F:nucleic acid binding"/>
    <property type="evidence" value="ECO:0007669"/>
    <property type="project" value="InterPro"/>
</dbReference>
<dbReference type="InterPro" id="IPR001667">
    <property type="entry name" value="DDH_dom"/>
</dbReference>
<dbReference type="GO" id="GO:0006310">
    <property type="term" value="P:DNA recombination"/>
    <property type="evidence" value="ECO:0007669"/>
    <property type="project" value="InterPro"/>
</dbReference>
<dbReference type="Pfam" id="PF02272">
    <property type="entry name" value="DHHA1"/>
    <property type="match status" value="1"/>
</dbReference>
<evidence type="ECO:0000256" key="5">
    <source>
        <dbReference type="ARBA" id="ARBA00022839"/>
    </source>
</evidence>
<reference evidence="11 12" key="1">
    <citation type="submission" date="2019-05" db="EMBL/GenBank/DDBJ databases">
        <authorList>
            <person name="Narsing Rao M.P."/>
            <person name="Li W.J."/>
        </authorList>
    </citation>
    <scope>NUCLEOTIDE SEQUENCE [LARGE SCALE GENOMIC DNA]</scope>
    <source>
        <strain evidence="11 12">SYSU_K30003</strain>
    </source>
</reference>
<accession>A0A5R9GEK6</accession>
<keyword evidence="12" id="KW-1185">Reference proteome</keyword>
<dbReference type="Proteomes" id="UP000309676">
    <property type="component" value="Unassembled WGS sequence"/>
</dbReference>
<evidence type="ECO:0000256" key="6">
    <source>
        <dbReference type="SAM" id="Coils"/>
    </source>
</evidence>
<dbReference type="InterPro" id="IPR038763">
    <property type="entry name" value="DHH_sf"/>
</dbReference>
<feature type="domain" description="RecJ OB" evidence="10">
    <location>
        <begin position="451"/>
        <end position="557"/>
    </location>
</feature>
<dbReference type="GO" id="GO:0008409">
    <property type="term" value="F:5'-3' exonuclease activity"/>
    <property type="evidence" value="ECO:0007669"/>
    <property type="project" value="InterPro"/>
</dbReference>
<dbReference type="InterPro" id="IPR018779">
    <property type="entry name" value="RecJ_C"/>
</dbReference>
<evidence type="ECO:0000256" key="1">
    <source>
        <dbReference type="ARBA" id="ARBA00005915"/>
    </source>
</evidence>
<dbReference type="InterPro" id="IPR051673">
    <property type="entry name" value="SSDNA_exonuclease_RecJ"/>
</dbReference>
<comment type="caution">
    <text evidence="11">The sequence shown here is derived from an EMBL/GenBank/DDBJ whole genome shotgun (WGS) entry which is preliminary data.</text>
</comment>
<comment type="similarity">
    <text evidence="1">Belongs to the RecJ family.</text>
</comment>
<dbReference type="Pfam" id="PF01368">
    <property type="entry name" value="DHH"/>
    <property type="match status" value="1"/>
</dbReference>
<feature type="coiled-coil region" evidence="6">
    <location>
        <begin position="305"/>
        <end position="332"/>
    </location>
</feature>
<feature type="domain" description="DDH" evidence="7">
    <location>
        <begin position="80"/>
        <end position="224"/>
    </location>
</feature>
<dbReference type="InterPro" id="IPR004610">
    <property type="entry name" value="RecJ"/>
</dbReference>
<evidence type="ECO:0000256" key="4">
    <source>
        <dbReference type="ARBA" id="ARBA00022801"/>
    </source>
</evidence>
<dbReference type="OrthoDB" id="9809852at2"/>
<dbReference type="InterPro" id="IPR003156">
    <property type="entry name" value="DHHA1_dom"/>
</dbReference>
<dbReference type="NCBIfam" id="TIGR00644">
    <property type="entry name" value="recJ"/>
    <property type="match status" value="1"/>
</dbReference>
<dbReference type="RefSeq" id="WP_138192887.1">
    <property type="nucleotide sequence ID" value="NZ_VCIW01000002.1"/>
</dbReference>
<proteinExistence type="inferred from homology"/>
<dbReference type="Pfam" id="PF10141">
    <property type="entry name" value="ssDNA-exonuc_C"/>
    <property type="match status" value="1"/>
</dbReference>
<organism evidence="11 12">
    <name type="scientific">Paenibacillus antri</name>
    <dbReference type="NCBI Taxonomy" id="2582848"/>
    <lineage>
        <taxon>Bacteria</taxon>
        <taxon>Bacillati</taxon>
        <taxon>Bacillota</taxon>
        <taxon>Bacilli</taxon>
        <taxon>Bacillales</taxon>
        <taxon>Paenibacillaceae</taxon>
        <taxon>Paenibacillus</taxon>
    </lineage>
</organism>
<evidence type="ECO:0000259" key="9">
    <source>
        <dbReference type="Pfam" id="PF10141"/>
    </source>
</evidence>
<dbReference type="Gene3D" id="3.10.310.30">
    <property type="match status" value="1"/>
</dbReference>